<name>A0A7T3JEC2_9CAUD</name>
<dbReference type="EMBL" id="MN854830">
    <property type="protein sequence ID" value="QPW37347.1"/>
    <property type="molecule type" value="Genomic_DNA"/>
</dbReference>
<sequence>MRNLVFFAFCEKGFLWVCNYTFHSVCHYSSSFKVSYSNSSIVLITSSSLRAFAFKLIACSSKRSRFVNKRSASVVSASILAWIASFTSTLTSATGCSFSTNSYCVSEMKYLGCLSFK</sequence>
<evidence type="ECO:0000313" key="2">
    <source>
        <dbReference type="Proteomes" id="UP000463860"/>
    </source>
</evidence>
<dbReference type="Proteomes" id="UP000463860">
    <property type="component" value="Segment"/>
</dbReference>
<organism evidence="1 2">
    <name type="scientific">Enterococcus phage PBEF129</name>
    <dbReference type="NCBI Taxonomy" id="2696337"/>
    <lineage>
        <taxon>Viruses</taxon>
        <taxon>Duplodnaviria</taxon>
        <taxon>Heunggongvirae</taxon>
        <taxon>Uroviricota</taxon>
        <taxon>Caudoviricetes</taxon>
        <taxon>Herelleviridae</taxon>
        <taxon>Brockvirinae</taxon>
        <taxon>Kochikohdavirus</taxon>
        <taxon>Kochikohdavirus ECP3</taxon>
    </lineage>
</organism>
<reference evidence="1" key="1">
    <citation type="submission" date="2020-12" db="EMBL/GenBank/DDBJ databases">
        <title>Comparison of Enterococcus faecalis Biofilm Removal Efficiency Among Bacteriophage PBEF129, Its Endolysin, and Cefotaxime.</title>
        <authorList>
            <person name="Myung H."/>
            <person name="Oh H."/>
            <person name="Hwang Y."/>
            <person name="Hong H."/>
        </authorList>
    </citation>
    <scope>NUCLEOTIDE SEQUENCE</scope>
</reference>
<protein>
    <submittedName>
        <fullName evidence="1">Uncharacterized protein</fullName>
    </submittedName>
</protein>
<keyword evidence="2" id="KW-1185">Reference proteome</keyword>
<evidence type="ECO:0000313" key="1">
    <source>
        <dbReference type="EMBL" id="QPW37347.1"/>
    </source>
</evidence>
<proteinExistence type="predicted"/>
<accession>A0A7T3JEC2</accession>